<evidence type="ECO:0000256" key="1">
    <source>
        <dbReference type="SAM" id="MobiDB-lite"/>
    </source>
</evidence>
<reference evidence="4" key="1">
    <citation type="journal article" date="2019" name="Int. J. Syst. Evol. Microbiol.">
        <title>The Global Catalogue of Microorganisms (GCM) 10K type strain sequencing project: providing services to taxonomists for standard genome sequencing and annotation.</title>
        <authorList>
            <consortium name="The Broad Institute Genomics Platform"/>
            <consortium name="The Broad Institute Genome Sequencing Center for Infectious Disease"/>
            <person name="Wu L."/>
            <person name="Ma J."/>
        </authorList>
    </citation>
    <scope>NUCLEOTIDE SEQUENCE [LARGE SCALE GENOMIC DNA]</scope>
    <source>
        <strain evidence="4">CCUG 60214</strain>
    </source>
</reference>
<comment type="caution">
    <text evidence="3">The sequence shown here is derived from an EMBL/GenBank/DDBJ whole genome shotgun (WGS) entry which is preliminary data.</text>
</comment>
<evidence type="ECO:0008006" key="5">
    <source>
        <dbReference type="Google" id="ProtNLM"/>
    </source>
</evidence>
<evidence type="ECO:0000313" key="3">
    <source>
        <dbReference type="EMBL" id="MFD1151993.1"/>
    </source>
</evidence>
<sequence length="157" mass="16394">MSKWQRVILTLLLMTEVTVTLLPVVRGLLFEPPLADVPPPDRAGPPFDHPDVPVGQPFGLRQGVLLGTTMLLLVTAISALAVAWLRPGSRSWAVTFTGTHVAAAGLGWVHGLPVLTALAAVSAIGVPLLVLGPSRRGECTTCPPTSSDARRAGPLST</sequence>
<keyword evidence="2" id="KW-0812">Transmembrane</keyword>
<feature type="transmembrane region" description="Helical" evidence="2">
    <location>
        <begin position="114"/>
        <end position="131"/>
    </location>
</feature>
<feature type="region of interest" description="Disordered" evidence="1">
    <location>
        <begin position="137"/>
        <end position="157"/>
    </location>
</feature>
<accession>A0ABW3R4I2</accession>
<proteinExistence type="predicted"/>
<keyword evidence="2" id="KW-1133">Transmembrane helix</keyword>
<evidence type="ECO:0000256" key="2">
    <source>
        <dbReference type="SAM" id="Phobius"/>
    </source>
</evidence>
<keyword evidence="4" id="KW-1185">Reference proteome</keyword>
<organism evidence="3 4">
    <name type="scientific">Saccharothrix hoggarensis</name>
    <dbReference type="NCBI Taxonomy" id="913853"/>
    <lineage>
        <taxon>Bacteria</taxon>
        <taxon>Bacillati</taxon>
        <taxon>Actinomycetota</taxon>
        <taxon>Actinomycetes</taxon>
        <taxon>Pseudonocardiales</taxon>
        <taxon>Pseudonocardiaceae</taxon>
        <taxon>Saccharothrix</taxon>
    </lineage>
</organism>
<evidence type="ECO:0000313" key="4">
    <source>
        <dbReference type="Proteomes" id="UP001597168"/>
    </source>
</evidence>
<dbReference type="EMBL" id="JBHTLK010000306">
    <property type="protein sequence ID" value="MFD1151993.1"/>
    <property type="molecule type" value="Genomic_DNA"/>
</dbReference>
<dbReference type="RefSeq" id="WP_380729487.1">
    <property type="nucleotide sequence ID" value="NZ_JBHTLK010000306.1"/>
</dbReference>
<feature type="transmembrane region" description="Helical" evidence="2">
    <location>
        <begin position="7"/>
        <end position="29"/>
    </location>
</feature>
<keyword evidence="2" id="KW-0472">Membrane</keyword>
<gene>
    <name evidence="3" type="ORF">ACFQ3T_33050</name>
</gene>
<name>A0ABW3R4I2_9PSEU</name>
<protein>
    <recommendedName>
        <fullName evidence="5">Integral membrane protein</fullName>
    </recommendedName>
</protein>
<dbReference type="Proteomes" id="UP001597168">
    <property type="component" value="Unassembled WGS sequence"/>
</dbReference>
<feature type="transmembrane region" description="Helical" evidence="2">
    <location>
        <begin position="64"/>
        <end position="85"/>
    </location>
</feature>